<dbReference type="SUPFAM" id="SSF47616">
    <property type="entry name" value="GST C-terminal domain-like"/>
    <property type="match status" value="1"/>
</dbReference>
<dbReference type="GO" id="GO:0006749">
    <property type="term" value="P:glutathione metabolic process"/>
    <property type="evidence" value="ECO:0000318"/>
    <property type="project" value="GO_Central"/>
</dbReference>
<reference evidence="8" key="1">
    <citation type="journal article" date="2016" name="Nat. Biotechnol.">
        <title>Sequencing wild and cultivated cassava and related species reveals extensive interspecific hybridization and genetic diversity.</title>
        <authorList>
            <person name="Bredeson J.V."/>
            <person name="Lyons J.B."/>
            <person name="Prochnik S.E."/>
            <person name="Wu G.A."/>
            <person name="Ha C.M."/>
            <person name="Edsinger-Gonzales E."/>
            <person name="Grimwood J."/>
            <person name="Schmutz J."/>
            <person name="Rabbi I.Y."/>
            <person name="Egesi C."/>
            <person name="Nauluvula P."/>
            <person name="Lebot V."/>
            <person name="Ndunguru J."/>
            <person name="Mkamilo G."/>
            <person name="Bart R.S."/>
            <person name="Setter T.L."/>
            <person name="Gleadow R.M."/>
            <person name="Kulakow P."/>
            <person name="Ferguson M.E."/>
            <person name="Rounsley S."/>
            <person name="Rokhsar D.S."/>
        </authorList>
    </citation>
    <scope>NUCLEOTIDE SEQUENCE [LARGE SCALE GENOMIC DNA]</scope>
    <source>
        <strain evidence="8">cv. AM560-2</strain>
    </source>
</reference>
<dbReference type="InterPro" id="IPR036282">
    <property type="entry name" value="Glutathione-S-Trfase_C_sf"/>
</dbReference>
<dbReference type="InterPro" id="IPR045074">
    <property type="entry name" value="GST_C_Tau"/>
</dbReference>
<dbReference type="Proteomes" id="UP000091857">
    <property type="component" value="Chromosome 9"/>
</dbReference>
<accession>A0A2C9VAG0</accession>
<dbReference type="FunFam" id="3.40.30.10:FF:000014">
    <property type="entry name" value="Tau class glutathione S-transferase"/>
    <property type="match status" value="1"/>
</dbReference>
<dbReference type="CDD" id="cd03058">
    <property type="entry name" value="GST_N_Tau"/>
    <property type="match status" value="1"/>
</dbReference>
<dbReference type="InterPro" id="IPR004045">
    <property type="entry name" value="Glutathione_S-Trfase_N"/>
</dbReference>
<dbReference type="CDD" id="cd03185">
    <property type="entry name" value="GST_C_Tau"/>
    <property type="match status" value="1"/>
</dbReference>
<comment type="caution">
    <text evidence="7">The sequence shown here is derived from an EMBL/GenBank/DDBJ whole genome shotgun (WGS) entry which is preliminary data.</text>
</comment>
<dbReference type="InterPro" id="IPR004046">
    <property type="entry name" value="GST_C"/>
</dbReference>
<evidence type="ECO:0000313" key="8">
    <source>
        <dbReference type="Proteomes" id="UP000091857"/>
    </source>
</evidence>
<comment type="catalytic activity">
    <reaction evidence="3">
        <text>RX + glutathione = an S-substituted glutathione + a halide anion + H(+)</text>
        <dbReference type="Rhea" id="RHEA:16437"/>
        <dbReference type="ChEBI" id="CHEBI:15378"/>
        <dbReference type="ChEBI" id="CHEBI:16042"/>
        <dbReference type="ChEBI" id="CHEBI:17792"/>
        <dbReference type="ChEBI" id="CHEBI:57925"/>
        <dbReference type="ChEBI" id="CHEBI:90779"/>
        <dbReference type="EC" id="2.5.1.18"/>
    </reaction>
</comment>
<gene>
    <name evidence="7" type="ORF">MANES_09G132300v8</name>
</gene>
<dbReference type="GO" id="GO:0004364">
    <property type="term" value="F:glutathione transferase activity"/>
    <property type="evidence" value="ECO:0000318"/>
    <property type="project" value="GO_Central"/>
</dbReference>
<evidence type="ECO:0000313" key="7">
    <source>
        <dbReference type="EMBL" id="OAY41829.1"/>
    </source>
</evidence>
<dbReference type="InterPro" id="IPR010987">
    <property type="entry name" value="Glutathione-S-Trfase_C-like"/>
</dbReference>
<name>A0A2C9VAG0_MANES</name>
<dbReference type="SUPFAM" id="SSF52833">
    <property type="entry name" value="Thioredoxin-like"/>
    <property type="match status" value="1"/>
</dbReference>
<dbReference type="Gene3D" id="1.20.1050.10">
    <property type="match status" value="1"/>
</dbReference>
<dbReference type="SFLD" id="SFLDG00358">
    <property type="entry name" value="Main_(cytGST)"/>
    <property type="match status" value="1"/>
</dbReference>
<dbReference type="Gene3D" id="3.40.30.10">
    <property type="entry name" value="Glutaredoxin"/>
    <property type="match status" value="1"/>
</dbReference>
<dbReference type="PANTHER" id="PTHR11260:SF654">
    <property type="entry name" value="GLUTATHIONE TRANSFERASE"/>
    <property type="match status" value="1"/>
</dbReference>
<dbReference type="OrthoDB" id="4951845at2759"/>
<dbReference type="InterPro" id="IPR036249">
    <property type="entry name" value="Thioredoxin-like_sf"/>
</dbReference>
<dbReference type="PROSITE" id="PS50404">
    <property type="entry name" value="GST_NTER"/>
    <property type="match status" value="1"/>
</dbReference>
<evidence type="ECO:0000259" key="5">
    <source>
        <dbReference type="PROSITE" id="PS50404"/>
    </source>
</evidence>
<evidence type="ECO:0000256" key="4">
    <source>
        <dbReference type="RuleBase" id="RU003494"/>
    </source>
</evidence>
<feature type="domain" description="GST C-terminal" evidence="6">
    <location>
        <begin position="93"/>
        <end position="226"/>
    </location>
</feature>
<dbReference type="AlphaFoldDB" id="A0A2C9VAG0"/>
<dbReference type="STRING" id="3983.A0A2C9VAG0"/>
<dbReference type="EC" id="2.5.1.18" evidence="1"/>
<proteinExistence type="inferred from homology"/>
<protein>
    <recommendedName>
        <fullName evidence="1">glutathione transferase</fullName>
        <ecNumber evidence="1">2.5.1.18</ecNumber>
    </recommendedName>
</protein>
<comment type="similarity">
    <text evidence="4">Belongs to the GST superfamily.</text>
</comment>
<dbReference type="InterPro" id="IPR045073">
    <property type="entry name" value="Omega/Tau-like"/>
</dbReference>
<evidence type="ECO:0000256" key="1">
    <source>
        <dbReference type="ARBA" id="ARBA00012452"/>
    </source>
</evidence>
<dbReference type="PROSITE" id="PS50405">
    <property type="entry name" value="GST_CTER"/>
    <property type="match status" value="1"/>
</dbReference>
<dbReference type="InterPro" id="IPR040079">
    <property type="entry name" value="Glutathione_S-Trfase"/>
</dbReference>
<dbReference type="EMBL" id="CM004395">
    <property type="protein sequence ID" value="OAY41829.1"/>
    <property type="molecule type" value="Genomic_DNA"/>
</dbReference>
<feature type="domain" description="GST N-terminal" evidence="5">
    <location>
        <begin position="9"/>
        <end position="88"/>
    </location>
</feature>
<evidence type="ECO:0000256" key="2">
    <source>
        <dbReference type="ARBA" id="ARBA00022679"/>
    </source>
</evidence>
<dbReference type="Pfam" id="PF00043">
    <property type="entry name" value="GST_C"/>
    <property type="match status" value="1"/>
</dbReference>
<sequence>MHIQVIMAEEVKLITSGPSPFGLRVSWALKLKGIQYESIEENLSKKSPLLLQHNPIYKKIPVLLHNGRPVVESLIILQYIEETWKQNPLLPAHPYEKAMSLFWAKFVDDKVLPSIWCIFMKKGKEQEEAKAEAWGNLKYLEEEVRGKKFFGGENIGIVDISFGWVVNSLSVVEELVGFEVIDGEKFPLLIKWMKAFSESPVIKENLQPRDLLLSIYGAYLQAPTTYN</sequence>
<dbReference type="SFLD" id="SFLDG01152">
    <property type="entry name" value="Main.3:_Omega-_and_Tau-like"/>
    <property type="match status" value="1"/>
</dbReference>
<dbReference type="SFLD" id="SFLDS00019">
    <property type="entry name" value="Glutathione_Transferase_(cytos"/>
    <property type="match status" value="1"/>
</dbReference>
<dbReference type="PANTHER" id="PTHR11260">
    <property type="entry name" value="GLUTATHIONE S-TRANSFERASE, GST, SUPERFAMILY, GST DOMAIN CONTAINING"/>
    <property type="match status" value="1"/>
</dbReference>
<dbReference type="GO" id="GO:0005737">
    <property type="term" value="C:cytoplasm"/>
    <property type="evidence" value="ECO:0000318"/>
    <property type="project" value="GO_Central"/>
</dbReference>
<keyword evidence="8" id="KW-1185">Reference proteome</keyword>
<dbReference type="FunFam" id="1.20.1050.10:FF:000012">
    <property type="entry name" value="Tau class glutathione S-transferase"/>
    <property type="match status" value="1"/>
</dbReference>
<evidence type="ECO:0000259" key="6">
    <source>
        <dbReference type="PROSITE" id="PS50405"/>
    </source>
</evidence>
<dbReference type="Gramene" id="Manes.09G132300.1.v8.1">
    <property type="protein sequence ID" value="Manes.09G132300.1.v8.1.CDS"/>
    <property type="gene ID" value="Manes.09G132300.v8.1"/>
</dbReference>
<keyword evidence="2" id="KW-0808">Transferase</keyword>
<evidence type="ECO:0000256" key="3">
    <source>
        <dbReference type="ARBA" id="ARBA00047960"/>
    </source>
</evidence>
<dbReference type="Pfam" id="PF02798">
    <property type="entry name" value="GST_N"/>
    <property type="match status" value="1"/>
</dbReference>
<organism evidence="7 8">
    <name type="scientific">Manihot esculenta</name>
    <name type="common">Cassava</name>
    <name type="synonym">Jatropha manihot</name>
    <dbReference type="NCBI Taxonomy" id="3983"/>
    <lineage>
        <taxon>Eukaryota</taxon>
        <taxon>Viridiplantae</taxon>
        <taxon>Streptophyta</taxon>
        <taxon>Embryophyta</taxon>
        <taxon>Tracheophyta</taxon>
        <taxon>Spermatophyta</taxon>
        <taxon>Magnoliopsida</taxon>
        <taxon>eudicotyledons</taxon>
        <taxon>Gunneridae</taxon>
        <taxon>Pentapetalae</taxon>
        <taxon>rosids</taxon>
        <taxon>fabids</taxon>
        <taxon>Malpighiales</taxon>
        <taxon>Euphorbiaceae</taxon>
        <taxon>Crotonoideae</taxon>
        <taxon>Manihoteae</taxon>
        <taxon>Manihot</taxon>
    </lineage>
</organism>